<gene>
    <name evidence="3" type="ORF">CIRG_08296</name>
</gene>
<evidence type="ECO:0000313" key="4">
    <source>
        <dbReference type="Proteomes" id="UP000054565"/>
    </source>
</evidence>
<name>A0A0J6YLQ3_COCIT</name>
<evidence type="ECO:0000256" key="1">
    <source>
        <dbReference type="SAM" id="MobiDB-lite"/>
    </source>
</evidence>
<keyword evidence="2" id="KW-0812">Transmembrane</keyword>
<feature type="region of interest" description="Disordered" evidence="1">
    <location>
        <begin position="428"/>
        <end position="450"/>
    </location>
</feature>
<dbReference type="STRING" id="404692.A0A0J6YLQ3"/>
<dbReference type="AlphaFoldDB" id="A0A0J6YLQ3"/>
<feature type="region of interest" description="Disordered" evidence="1">
    <location>
        <begin position="102"/>
        <end position="182"/>
    </location>
</feature>
<feature type="compositionally biased region" description="Gly residues" evidence="1">
    <location>
        <begin position="116"/>
        <end position="135"/>
    </location>
</feature>
<sequence length="564" mass="61764">MSRAQRKFRIARSNEDDETAQCLLEELSSRRRSHNNLLTRKEASGNHSWGQRAYSSLSFFLGERDLKTFAENREGHHADFASRKSIPCRSFVRSVADLGVSNPSLKIGKRENKGRMGNGNGNGNGKGGNNGGGRPDNGAPPDNPDGGRENNNFPAPPVFFPPPPPSEGPPIIFPPDQPESVLRTSQMPTSTAKFETVSTTEPISSNFVEQPTPTIGIKTETIVSKITETANSDRTHPSSPSVAPSSSSISDNGPKSNNFLHDPARVACLAVGVTIATLLLLTLIGWLILRCVRRRCGAASTNSRRSNQRGAPDEVWISEKNQLPSGPGDLNWDPESTFAPAFAGPFRHSRTDSSASSIFRKFLMHAGKQSRRGSGLSNILLREKPLPNPPDTNSELSLTDRDSIMDDLPKMPAKTHATISTRSSEAFRLDLPSPRPRPYCSQEFPGSPLKGRVRGSISKFSWSTPTTKRTSMSSAAPTYRLPSLTSNYAGTVFSEDSEPPHFRTTSSWVLHQQARIMRRKWAESDYPPSPTAVANSISTRQHSECMSPKGKLQEMKRRSTKSFG</sequence>
<feature type="compositionally biased region" description="Low complexity" evidence="1">
    <location>
        <begin position="237"/>
        <end position="250"/>
    </location>
</feature>
<organism evidence="3 4">
    <name type="scientific">Coccidioides immitis RMSCC 2394</name>
    <dbReference type="NCBI Taxonomy" id="404692"/>
    <lineage>
        <taxon>Eukaryota</taxon>
        <taxon>Fungi</taxon>
        <taxon>Dikarya</taxon>
        <taxon>Ascomycota</taxon>
        <taxon>Pezizomycotina</taxon>
        <taxon>Eurotiomycetes</taxon>
        <taxon>Eurotiomycetidae</taxon>
        <taxon>Onygenales</taxon>
        <taxon>Onygenaceae</taxon>
        <taxon>Coccidioides</taxon>
    </lineage>
</organism>
<feature type="region of interest" description="Disordered" evidence="1">
    <location>
        <begin position="229"/>
        <end position="256"/>
    </location>
</feature>
<keyword evidence="2" id="KW-1133">Transmembrane helix</keyword>
<dbReference type="Proteomes" id="UP000054565">
    <property type="component" value="Unassembled WGS sequence"/>
</dbReference>
<protein>
    <submittedName>
        <fullName evidence="3">Uncharacterized protein</fullName>
    </submittedName>
</protein>
<keyword evidence="2" id="KW-0472">Membrane</keyword>
<feature type="compositionally biased region" description="Pro residues" evidence="1">
    <location>
        <begin position="154"/>
        <end position="177"/>
    </location>
</feature>
<dbReference type="OrthoDB" id="4203315at2759"/>
<feature type="transmembrane region" description="Helical" evidence="2">
    <location>
        <begin position="266"/>
        <end position="289"/>
    </location>
</feature>
<evidence type="ECO:0000256" key="2">
    <source>
        <dbReference type="SAM" id="Phobius"/>
    </source>
</evidence>
<proteinExistence type="predicted"/>
<accession>A0A0J6YLQ3</accession>
<reference evidence="4" key="1">
    <citation type="journal article" date="2010" name="Genome Res.">
        <title>Population genomic sequencing of Coccidioides fungi reveals recent hybridization and transposon control.</title>
        <authorList>
            <person name="Neafsey D.E."/>
            <person name="Barker B.M."/>
            <person name="Sharpton T.J."/>
            <person name="Stajich J.E."/>
            <person name="Park D.J."/>
            <person name="Whiston E."/>
            <person name="Hung C.-Y."/>
            <person name="McMahan C."/>
            <person name="White J."/>
            <person name="Sykes S."/>
            <person name="Heiman D."/>
            <person name="Young S."/>
            <person name="Zeng Q."/>
            <person name="Abouelleil A."/>
            <person name="Aftuck L."/>
            <person name="Bessette D."/>
            <person name="Brown A."/>
            <person name="FitzGerald M."/>
            <person name="Lui A."/>
            <person name="Macdonald J.P."/>
            <person name="Priest M."/>
            <person name="Orbach M.J."/>
            <person name="Galgiani J.N."/>
            <person name="Kirkland T.N."/>
            <person name="Cole G.T."/>
            <person name="Birren B.W."/>
            <person name="Henn M.R."/>
            <person name="Taylor J.W."/>
            <person name="Rounsley S.D."/>
        </authorList>
    </citation>
    <scope>NUCLEOTIDE SEQUENCE [LARGE SCALE GENOMIC DNA]</scope>
    <source>
        <strain evidence="4">RMSCC 2394</strain>
    </source>
</reference>
<feature type="region of interest" description="Disordered" evidence="1">
    <location>
        <begin position="524"/>
        <end position="564"/>
    </location>
</feature>
<dbReference type="EMBL" id="DS028098">
    <property type="protein sequence ID" value="KMP08615.1"/>
    <property type="molecule type" value="Genomic_DNA"/>
</dbReference>
<evidence type="ECO:0000313" key="3">
    <source>
        <dbReference type="EMBL" id="KMP08615.1"/>
    </source>
</evidence>